<evidence type="ECO:0000256" key="1">
    <source>
        <dbReference type="SAM" id="MobiDB-lite"/>
    </source>
</evidence>
<dbReference type="RefSeq" id="XP_067717230.1">
    <property type="nucleotide sequence ID" value="XM_067861129.1"/>
</dbReference>
<name>A0AAV4LY74_BABCB</name>
<evidence type="ECO:0000313" key="2">
    <source>
        <dbReference type="EMBL" id="GIX65161.1"/>
    </source>
</evidence>
<comment type="caution">
    <text evidence="2">The sequence shown here is derived from an EMBL/GenBank/DDBJ whole genome shotgun (WGS) entry which is preliminary data.</text>
</comment>
<evidence type="ECO:0000313" key="3">
    <source>
        <dbReference type="Proteomes" id="UP001497744"/>
    </source>
</evidence>
<proteinExistence type="predicted"/>
<dbReference type="Proteomes" id="UP001497744">
    <property type="component" value="Unassembled WGS sequence"/>
</dbReference>
<protein>
    <submittedName>
        <fullName evidence="2">Secreted antigen 1</fullName>
    </submittedName>
</protein>
<feature type="region of interest" description="Disordered" evidence="1">
    <location>
        <begin position="401"/>
        <end position="439"/>
    </location>
</feature>
<accession>A0AAV4LY74</accession>
<dbReference type="GeneID" id="94196642"/>
<dbReference type="EMBL" id="BPLF01000004">
    <property type="protein sequence ID" value="GIX65161.1"/>
    <property type="molecule type" value="Genomic_DNA"/>
</dbReference>
<organism evidence="2 3">
    <name type="scientific">Babesia caballi</name>
    <dbReference type="NCBI Taxonomy" id="5871"/>
    <lineage>
        <taxon>Eukaryota</taxon>
        <taxon>Sar</taxon>
        <taxon>Alveolata</taxon>
        <taxon>Apicomplexa</taxon>
        <taxon>Aconoidasida</taxon>
        <taxon>Piroplasmida</taxon>
        <taxon>Babesiidae</taxon>
        <taxon>Babesia</taxon>
    </lineage>
</organism>
<sequence length="476" mass="52844">MLWPCEGINEPTTLKDALEFLEALYRSRAVLNKVRTKLQRQVPEWINDNADFVERHNWLTDCSNLQTVLVSTSGLRKDILLREFPTLYRNYQSIQNARFISPNCLDKVAEYLMKLLPKFYSTLYYMWFNVDKSCSEWGGATWSERRCDMYNYSENGLHKVLVSIGLGLTSGVTVGYSSGEGARLLAGEYVGGQLGSKTGSELATQLKQLVNYYTQAWLPSLLLEMFLITPWSPCNTATALVVIKVFCNGIVRGSSEADNKGKLRNCKSVCAKLLEHLEAVTPDKQDSNSLLIALYEGSAEYYSKNVKAEFFNRCVLWIQKHEGSLIKSLENMAKDCTSWDLESIQRGDMAGPFAYGFMFGGRWKHKNELSELCAELQKKLLALLNCLPTFINDISATTSPNGLNSDRNHQRNSINTSTNNHNPYSGSNPNPPAIQTSDSSIPVGSAVGAATILGGGGALAYFLDIGGFGSLVKALF</sequence>
<keyword evidence="3" id="KW-1185">Reference proteome</keyword>
<dbReference type="AlphaFoldDB" id="A0AAV4LY74"/>
<reference evidence="2 3" key="1">
    <citation type="submission" date="2021-06" db="EMBL/GenBank/DDBJ databases">
        <title>Genome sequence of Babesia caballi.</title>
        <authorList>
            <person name="Yamagishi J."/>
            <person name="Kidaka T."/>
            <person name="Ochi A."/>
        </authorList>
    </citation>
    <scope>NUCLEOTIDE SEQUENCE [LARGE SCALE GENOMIC DNA]</scope>
    <source>
        <strain evidence="2">USDA-D6B2</strain>
    </source>
</reference>
<gene>
    <name evidence="2" type="ORF">BcabD6B2_45960</name>
</gene>